<dbReference type="EMBL" id="JAINDJ010000005">
    <property type="protein sequence ID" value="KAG9447385.1"/>
    <property type="molecule type" value="Genomic_DNA"/>
</dbReference>
<name>A0AAV7EH41_ARIFI</name>
<reference evidence="1 2" key="1">
    <citation type="submission" date="2021-07" db="EMBL/GenBank/DDBJ databases">
        <title>The Aristolochia fimbriata genome: insights into angiosperm evolution, floral development and chemical biosynthesis.</title>
        <authorList>
            <person name="Jiao Y."/>
        </authorList>
    </citation>
    <scope>NUCLEOTIDE SEQUENCE [LARGE SCALE GENOMIC DNA]</scope>
    <source>
        <strain evidence="1">IBCAS-2021</strain>
        <tissue evidence="1">Leaf</tissue>
    </source>
</reference>
<organism evidence="1 2">
    <name type="scientific">Aristolochia fimbriata</name>
    <name type="common">White veined hardy Dutchman's pipe vine</name>
    <dbReference type="NCBI Taxonomy" id="158543"/>
    <lineage>
        <taxon>Eukaryota</taxon>
        <taxon>Viridiplantae</taxon>
        <taxon>Streptophyta</taxon>
        <taxon>Embryophyta</taxon>
        <taxon>Tracheophyta</taxon>
        <taxon>Spermatophyta</taxon>
        <taxon>Magnoliopsida</taxon>
        <taxon>Magnoliidae</taxon>
        <taxon>Piperales</taxon>
        <taxon>Aristolochiaceae</taxon>
        <taxon>Aristolochia</taxon>
    </lineage>
</organism>
<evidence type="ECO:0000313" key="2">
    <source>
        <dbReference type="Proteomes" id="UP000825729"/>
    </source>
</evidence>
<keyword evidence="2" id="KW-1185">Reference proteome</keyword>
<dbReference type="AlphaFoldDB" id="A0AAV7EH41"/>
<sequence>MTTMDRSSDNRALGCFHISETCATFNFIHYPRSFPASQLPTRFYYLLPLLAVVRVQATLINPIYETQMSLKVSGFYYLSTEEWLGNNSWRKGGACPAKRA</sequence>
<proteinExistence type="predicted"/>
<protein>
    <submittedName>
        <fullName evidence="1">Uncharacterized protein</fullName>
    </submittedName>
</protein>
<gene>
    <name evidence="1" type="ORF">H6P81_013513</name>
</gene>
<accession>A0AAV7EH41</accession>
<dbReference type="Proteomes" id="UP000825729">
    <property type="component" value="Unassembled WGS sequence"/>
</dbReference>
<comment type="caution">
    <text evidence="1">The sequence shown here is derived from an EMBL/GenBank/DDBJ whole genome shotgun (WGS) entry which is preliminary data.</text>
</comment>
<evidence type="ECO:0000313" key="1">
    <source>
        <dbReference type="EMBL" id="KAG9447385.1"/>
    </source>
</evidence>